<dbReference type="EMBL" id="JAHGAV010005432">
    <property type="protein sequence ID" value="KAG6920580.1"/>
    <property type="molecule type" value="Genomic_DNA"/>
</dbReference>
<evidence type="ECO:0000259" key="1">
    <source>
        <dbReference type="Pfam" id="PF23210"/>
    </source>
</evidence>
<gene>
    <name evidence="2" type="ORF">G0U57_016727</name>
</gene>
<feature type="domain" description="MROH2B-like HEAT-repeats" evidence="1">
    <location>
        <begin position="1"/>
        <end position="166"/>
    </location>
</feature>
<dbReference type="GO" id="GO:0005737">
    <property type="term" value="C:cytoplasm"/>
    <property type="evidence" value="ECO:0007669"/>
    <property type="project" value="TreeGrafter"/>
</dbReference>
<dbReference type="Pfam" id="PF23210">
    <property type="entry name" value="HEAT_Maestro_2"/>
    <property type="match status" value="1"/>
</dbReference>
<comment type="caution">
    <text evidence="2">The sequence shown here is derived from an EMBL/GenBank/DDBJ whole genome shotgun (WGS) entry which is preliminary data.</text>
</comment>
<dbReference type="InterPro" id="IPR055408">
    <property type="entry name" value="HEAT_MROH2B-like"/>
</dbReference>
<name>A0A8T1RVE6_CHESE</name>
<dbReference type="Proteomes" id="UP000765507">
    <property type="component" value="Unassembled WGS sequence"/>
</dbReference>
<reference evidence="2 3" key="1">
    <citation type="journal article" date="2020" name="G3 (Bethesda)">
        <title>Draft Genome of the Common Snapping Turtle, Chelydra serpentina, a Model for Phenotypic Plasticity in Reptiles.</title>
        <authorList>
            <person name="Das D."/>
            <person name="Singh S.K."/>
            <person name="Bierstedt J."/>
            <person name="Erickson A."/>
            <person name="Galli G.L.J."/>
            <person name="Crossley D.A. 2nd"/>
            <person name="Rhen T."/>
        </authorList>
    </citation>
    <scope>NUCLEOTIDE SEQUENCE [LARGE SCALE GENOMIC DNA]</scope>
    <source>
        <strain evidence="2">KW</strain>
    </source>
</reference>
<dbReference type="OrthoDB" id="1884734at2759"/>
<dbReference type="AlphaFoldDB" id="A0A8T1RVE6"/>
<protein>
    <submittedName>
        <fullName evidence="2">Maestro heat like repeat family member 1</fullName>
    </submittedName>
</protein>
<feature type="non-terminal residue" evidence="2">
    <location>
        <position position="166"/>
    </location>
</feature>
<dbReference type="PANTHER" id="PTHR23120:SF22">
    <property type="entry name" value="MAESTRO HEAT-LIKE REPEAT-CONTAINING PROTEIN FAMILY MEMBER 2B"/>
    <property type="match status" value="1"/>
</dbReference>
<evidence type="ECO:0000313" key="2">
    <source>
        <dbReference type="EMBL" id="KAG6920580.1"/>
    </source>
</evidence>
<organism evidence="2 3">
    <name type="scientific">Chelydra serpentina</name>
    <name type="common">Snapping turtle</name>
    <name type="synonym">Testudo serpentina</name>
    <dbReference type="NCBI Taxonomy" id="8475"/>
    <lineage>
        <taxon>Eukaryota</taxon>
        <taxon>Metazoa</taxon>
        <taxon>Chordata</taxon>
        <taxon>Craniata</taxon>
        <taxon>Vertebrata</taxon>
        <taxon>Euteleostomi</taxon>
        <taxon>Archelosauria</taxon>
        <taxon>Testudinata</taxon>
        <taxon>Testudines</taxon>
        <taxon>Cryptodira</taxon>
        <taxon>Durocryptodira</taxon>
        <taxon>Americhelydia</taxon>
        <taxon>Chelydroidea</taxon>
        <taxon>Chelydridae</taxon>
        <taxon>Chelydra</taxon>
    </lineage>
</organism>
<evidence type="ECO:0000313" key="3">
    <source>
        <dbReference type="Proteomes" id="UP000765507"/>
    </source>
</evidence>
<accession>A0A8T1RVE6</accession>
<keyword evidence="3" id="KW-1185">Reference proteome</keyword>
<dbReference type="InterPro" id="IPR045206">
    <property type="entry name" value="Maestro_heat-like_prot"/>
</dbReference>
<dbReference type="PANTHER" id="PTHR23120">
    <property type="entry name" value="MAESTRO-RELATED HEAT DOMAIN-CONTAINING"/>
    <property type="match status" value="1"/>
</dbReference>
<sequence>MTQVLWPRLLEYVVPAQYTGTLKPLCRCLRELAEKKQQEGEEAACLDYSGQVKFPTPQGLLARLLVVASSPYEREGTGCAALQLLKALHQNIHAAVGEMWVVKIPSLLQYTEGKTENSLDHAQWEHVLLQFLRTSLERIDDSAWSSRICLELRQQMAGYASPSKEK</sequence>
<proteinExistence type="predicted"/>